<dbReference type="GO" id="GO:0016020">
    <property type="term" value="C:membrane"/>
    <property type="evidence" value="ECO:0007669"/>
    <property type="project" value="TreeGrafter"/>
</dbReference>
<proteinExistence type="predicted"/>
<evidence type="ECO:0000313" key="6">
    <source>
        <dbReference type="WBParaSite" id="DME_0000380601-mRNA-1"/>
    </source>
</evidence>
<dbReference type="EMBL" id="UYYG01001163">
    <property type="protein sequence ID" value="VDN57838.1"/>
    <property type="molecule type" value="Genomic_DNA"/>
</dbReference>
<dbReference type="InterPro" id="IPR051237">
    <property type="entry name" value="Ferric-chelate_Red/DefProt"/>
</dbReference>
<dbReference type="Pfam" id="PF02014">
    <property type="entry name" value="Reeler"/>
    <property type="match status" value="1"/>
</dbReference>
<feature type="domain" description="Reelin" evidence="2">
    <location>
        <begin position="25"/>
        <end position="197"/>
    </location>
</feature>
<dbReference type="WBParaSite" id="DME_0000380601-mRNA-1">
    <property type="protein sequence ID" value="DME_0000380601-mRNA-1"/>
    <property type="gene ID" value="DME_0000380601"/>
</dbReference>
<evidence type="ECO:0000259" key="2">
    <source>
        <dbReference type="PROSITE" id="PS51019"/>
    </source>
</evidence>
<dbReference type="CDD" id="cd08544">
    <property type="entry name" value="Reeler"/>
    <property type="match status" value="1"/>
</dbReference>
<dbReference type="InterPro" id="IPR002861">
    <property type="entry name" value="Reeler_dom"/>
</dbReference>
<dbReference type="PANTHER" id="PTHR45828">
    <property type="entry name" value="CYTOCHROME B561/FERRIC REDUCTASE TRANSMEMBRANE"/>
    <property type="match status" value="1"/>
</dbReference>
<dbReference type="Gene3D" id="2.60.40.4060">
    <property type="entry name" value="Reeler domain"/>
    <property type="match status" value="1"/>
</dbReference>
<name>A0A0N4U9N2_DRAME</name>
<dbReference type="OrthoDB" id="6418377at2759"/>
<feature type="transmembrane region" description="Helical" evidence="1">
    <location>
        <begin position="12"/>
        <end position="31"/>
    </location>
</feature>
<dbReference type="PROSITE" id="PS51019">
    <property type="entry name" value="REELIN"/>
    <property type="match status" value="1"/>
</dbReference>
<evidence type="ECO:0000256" key="1">
    <source>
        <dbReference type="SAM" id="Phobius"/>
    </source>
</evidence>
<evidence type="ECO:0000313" key="4">
    <source>
        <dbReference type="Proteomes" id="UP000038040"/>
    </source>
</evidence>
<keyword evidence="1" id="KW-0812">Transmembrane</keyword>
<reference evidence="6" key="1">
    <citation type="submission" date="2017-02" db="UniProtKB">
        <authorList>
            <consortium name="WormBaseParasite"/>
        </authorList>
    </citation>
    <scope>IDENTIFICATION</scope>
</reference>
<gene>
    <name evidence="3" type="ORF">DME_LOCUS7811</name>
</gene>
<evidence type="ECO:0000313" key="3">
    <source>
        <dbReference type="EMBL" id="VDN57838.1"/>
    </source>
</evidence>
<accession>A0A0N4U9N2</accession>
<dbReference type="AlphaFoldDB" id="A0A0N4U9N2"/>
<sequence>MRFYYSFQKLGTILMKFLIYLLIFFGEALFWPDGAPCKYSTMKSMNPLEAVEHEGGLQLSNPPYAIDVVHKCYWKNQPIFLKLRGTSRNFIFKGFVIQAFIFRERKKEKRAGKFVRLDNNGSWRHQCYRFHDSVTNAHDEKKNEINLWWKNDKDDDKVVQFVATVVKSRKEFWVQSILSRPVAPCRMQREFNNYESERITAPPKIIPFALANKF</sequence>
<keyword evidence="5" id="KW-1185">Reference proteome</keyword>
<organism evidence="4 6">
    <name type="scientific">Dracunculus medinensis</name>
    <name type="common">Guinea worm</name>
    <dbReference type="NCBI Taxonomy" id="318479"/>
    <lineage>
        <taxon>Eukaryota</taxon>
        <taxon>Metazoa</taxon>
        <taxon>Ecdysozoa</taxon>
        <taxon>Nematoda</taxon>
        <taxon>Chromadorea</taxon>
        <taxon>Rhabditida</taxon>
        <taxon>Spirurina</taxon>
        <taxon>Dracunculoidea</taxon>
        <taxon>Dracunculidae</taxon>
        <taxon>Dracunculus</taxon>
    </lineage>
</organism>
<protein>
    <submittedName>
        <fullName evidence="6">Reelin domain-containing protein</fullName>
    </submittedName>
</protein>
<reference evidence="3 5" key="2">
    <citation type="submission" date="2018-11" db="EMBL/GenBank/DDBJ databases">
        <authorList>
            <consortium name="Pathogen Informatics"/>
        </authorList>
    </citation>
    <scope>NUCLEOTIDE SEQUENCE [LARGE SCALE GENOMIC DNA]</scope>
</reference>
<dbReference type="InterPro" id="IPR042307">
    <property type="entry name" value="Reeler_sf"/>
</dbReference>
<keyword evidence="1" id="KW-0472">Membrane</keyword>
<keyword evidence="1" id="KW-1133">Transmembrane helix</keyword>
<dbReference type="Proteomes" id="UP000274756">
    <property type="component" value="Unassembled WGS sequence"/>
</dbReference>
<dbReference type="PANTHER" id="PTHR45828:SF42">
    <property type="entry name" value="DEFENSE PROTEIN L(2)34FC"/>
    <property type="match status" value="1"/>
</dbReference>
<dbReference type="Proteomes" id="UP000038040">
    <property type="component" value="Unplaced"/>
</dbReference>
<evidence type="ECO:0000313" key="5">
    <source>
        <dbReference type="Proteomes" id="UP000274756"/>
    </source>
</evidence>